<gene>
    <name evidence="1" type="ORF">T23_07150</name>
</gene>
<keyword evidence="2" id="KW-1185">Reference proteome</keyword>
<evidence type="ECO:0000313" key="1">
    <source>
        <dbReference type="EMBL" id="BEH90613.1"/>
    </source>
</evidence>
<proteinExistence type="predicted"/>
<evidence type="ECO:0000313" key="2">
    <source>
        <dbReference type="Proteomes" id="UP001432099"/>
    </source>
</evidence>
<reference evidence="1" key="1">
    <citation type="journal article" date="2024" name="Int. J. Syst. Evol. Microbiol.">
        <title>Turicibacter faecis sp. nov., isolated from faeces of heart failure mouse model.</title>
        <authorList>
            <person name="Imamura Y."/>
            <person name="Motooka D."/>
            <person name="Nakajima Y."/>
            <person name="Ito S."/>
            <person name="Kitakaze M."/>
            <person name="Iida T."/>
            <person name="Nakamura S."/>
        </authorList>
    </citation>
    <scope>NUCLEOTIDE SEQUENCE</scope>
    <source>
        <strain evidence="1">TC023</strain>
    </source>
</reference>
<dbReference type="Proteomes" id="UP001432099">
    <property type="component" value="Chromosome"/>
</dbReference>
<sequence>MANVRFNASSFYVPKDKFLVAINESCTAHKEDNPQSKVTAHLAKDQVFAVTSETPQHFKTKVGWIAKEACHVLDQSSNEVVQPLPESFVVKVISNTAVYTEPATTSHATTVLRIGSLPRVVGESHEFYQLEHGGFIQKNGCRHY</sequence>
<dbReference type="RefSeq" id="WP_161832793.1">
    <property type="nucleotide sequence ID" value="NZ_AP028127.1"/>
</dbReference>
<protein>
    <submittedName>
        <fullName evidence="1">Uncharacterized protein</fullName>
    </submittedName>
</protein>
<accession>A0ABM8IHB3</accession>
<dbReference type="EMBL" id="AP028127">
    <property type="protein sequence ID" value="BEH90613.1"/>
    <property type="molecule type" value="Genomic_DNA"/>
</dbReference>
<organism evidence="1 2">
    <name type="scientific">Turicibacter faecis</name>
    <dbReference type="NCBI Taxonomy" id="2963365"/>
    <lineage>
        <taxon>Bacteria</taxon>
        <taxon>Bacillati</taxon>
        <taxon>Bacillota</taxon>
        <taxon>Erysipelotrichia</taxon>
        <taxon>Erysipelotrichales</taxon>
        <taxon>Turicibacteraceae</taxon>
        <taxon>Turicibacter</taxon>
    </lineage>
</organism>
<name>A0ABM8IHB3_9FIRM</name>